<evidence type="ECO:0000256" key="1">
    <source>
        <dbReference type="SAM" id="MobiDB-lite"/>
    </source>
</evidence>
<comment type="caution">
    <text evidence="2">The sequence shown here is derived from an EMBL/GenBank/DDBJ whole genome shotgun (WGS) entry which is preliminary data.</text>
</comment>
<name>A0A9X2UBC7_9BACT</name>
<dbReference type="RefSeq" id="WP_259082421.1">
    <property type="nucleotide sequence ID" value="NZ_JANUBB010000015.1"/>
</dbReference>
<gene>
    <name evidence="2" type="ORF">GGP83_003012</name>
</gene>
<dbReference type="Proteomes" id="UP001155010">
    <property type="component" value="Unassembled WGS sequence"/>
</dbReference>
<dbReference type="EMBL" id="JANUBB010000015">
    <property type="protein sequence ID" value="MCS3953037.1"/>
    <property type="molecule type" value="Genomic_DNA"/>
</dbReference>
<proteinExistence type="predicted"/>
<evidence type="ECO:0000313" key="3">
    <source>
        <dbReference type="Proteomes" id="UP001155010"/>
    </source>
</evidence>
<evidence type="ECO:0000313" key="2">
    <source>
        <dbReference type="EMBL" id="MCS3953037.1"/>
    </source>
</evidence>
<dbReference type="AlphaFoldDB" id="A0A9X2UBC7"/>
<feature type="region of interest" description="Disordered" evidence="1">
    <location>
        <begin position="101"/>
        <end position="129"/>
    </location>
</feature>
<reference evidence="2" key="1">
    <citation type="submission" date="2022-08" db="EMBL/GenBank/DDBJ databases">
        <title>Genomic Encyclopedia of Type Strains, Phase V (KMG-V): Genome sequencing to study the core and pangenomes of soil and plant-associated prokaryotes.</title>
        <authorList>
            <person name="Whitman W."/>
        </authorList>
    </citation>
    <scope>NUCLEOTIDE SEQUENCE</scope>
    <source>
        <strain evidence="2">SP2017</strain>
    </source>
</reference>
<protein>
    <submittedName>
        <fullName evidence="2">Uncharacterized protein</fullName>
    </submittedName>
</protein>
<sequence length="232" mass="26327">MGPFSRGKIWSYLWDLGAEVAEIEDASAPDLLILGRERFSDKSVRRLLQRREGKRLRICSQEMLLAWSMTGVDPNERPQTVETFIEGHPALELVKETLEDKWPGTGPIPARGGGDAEFDGPEKSPLARLGYSVGKTGADQSRRRDALEKTFAAEKQDFPGTYPPGYLGKWGAAKTGSRLQQIAQHIASNCRTSRRKDDDFNTAIRHWESDLQWLKESFYHPLSYGFRWPEMQ</sequence>
<organism evidence="2 3">
    <name type="scientific">Salinibacter ruber</name>
    <dbReference type="NCBI Taxonomy" id="146919"/>
    <lineage>
        <taxon>Bacteria</taxon>
        <taxon>Pseudomonadati</taxon>
        <taxon>Rhodothermota</taxon>
        <taxon>Rhodothermia</taxon>
        <taxon>Rhodothermales</taxon>
        <taxon>Salinibacteraceae</taxon>
        <taxon>Salinibacter</taxon>
    </lineage>
</organism>
<accession>A0A9X2UBC7</accession>